<dbReference type="EMBL" id="JACHFQ010000004">
    <property type="protein sequence ID" value="MBB5226108.1"/>
    <property type="molecule type" value="Genomic_DNA"/>
</dbReference>
<evidence type="ECO:0000256" key="5">
    <source>
        <dbReference type="ARBA" id="ARBA00023186"/>
    </source>
</evidence>
<keyword evidence="3 6" id="KW-0963">Cytoplasm</keyword>
<accession>A0A7W8G915</accession>
<dbReference type="PANTHER" id="PTHR34773:SF1">
    <property type="entry name" value="FLAGELLAR SECRETION CHAPERONE FLIS"/>
    <property type="match status" value="1"/>
</dbReference>
<evidence type="ECO:0000256" key="4">
    <source>
        <dbReference type="ARBA" id="ARBA00022795"/>
    </source>
</evidence>
<dbReference type="GO" id="GO:0044780">
    <property type="term" value="P:bacterial-type flagellum assembly"/>
    <property type="evidence" value="ECO:0007669"/>
    <property type="project" value="InterPro"/>
</dbReference>
<name>A0A7W8G915_9SPIR</name>
<keyword evidence="5" id="KW-0143">Chaperone</keyword>
<dbReference type="NCBIfam" id="TIGR00208">
    <property type="entry name" value="fliS"/>
    <property type="match status" value="1"/>
</dbReference>
<keyword evidence="4 6" id="KW-1005">Bacterial flagellum biogenesis</keyword>
<proteinExistence type="inferred from homology"/>
<dbReference type="PANTHER" id="PTHR34773">
    <property type="entry name" value="FLAGELLAR SECRETION CHAPERONE FLIS"/>
    <property type="match status" value="1"/>
</dbReference>
<dbReference type="AlphaFoldDB" id="A0A7W8G915"/>
<gene>
    <name evidence="7" type="ORF">HNP76_001476</name>
</gene>
<dbReference type="InterPro" id="IPR036584">
    <property type="entry name" value="FliS_sf"/>
</dbReference>
<sequence length="146" mass="15820">MAFGNPYAAYQTTAVKTASQGKLVVMLYQGAERELTAAQGCFGSDGKLPASKIEDFGKHIMKAQEIINELQVSLDMDKGGQISQNLMSLYVFFNKELMNVNINQDNEKLGQILTMIKQLGSAWEAAAANTAADSVPQAQRTLNITG</sequence>
<dbReference type="InterPro" id="IPR003713">
    <property type="entry name" value="FliS"/>
</dbReference>
<dbReference type="GO" id="GO:0071973">
    <property type="term" value="P:bacterial-type flagellum-dependent cell motility"/>
    <property type="evidence" value="ECO:0007669"/>
    <property type="project" value="TreeGrafter"/>
</dbReference>
<evidence type="ECO:0000256" key="2">
    <source>
        <dbReference type="ARBA" id="ARBA00008787"/>
    </source>
</evidence>
<keyword evidence="7" id="KW-0966">Cell projection</keyword>
<keyword evidence="7" id="KW-0282">Flagellum</keyword>
<keyword evidence="8" id="KW-1185">Reference proteome</keyword>
<evidence type="ECO:0000256" key="3">
    <source>
        <dbReference type="ARBA" id="ARBA00022490"/>
    </source>
</evidence>
<dbReference type="PIRSF" id="PIRSF039090">
    <property type="entry name" value="Flis"/>
    <property type="match status" value="1"/>
</dbReference>
<comment type="caution">
    <text evidence="7">The sequence shown here is derived from an EMBL/GenBank/DDBJ whole genome shotgun (WGS) entry which is preliminary data.</text>
</comment>
<evidence type="ECO:0000313" key="7">
    <source>
        <dbReference type="EMBL" id="MBB5226108.1"/>
    </source>
</evidence>
<evidence type="ECO:0000313" key="8">
    <source>
        <dbReference type="Proteomes" id="UP000518887"/>
    </source>
</evidence>
<reference evidence="7 8" key="1">
    <citation type="submission" date="2020-08" db="EMBL/GenBank/DDBJ databases">
        <title>Genomic Encyclopedia of Type Strains, Phase IV (KMG-IV): sequencing the most valuable type-strain genomes for metagenomic binning, comparative biology and taxonomic classification.</title>
        <authorList>
            <person name="Goeker M."/>
        </authorList>
    </citation>
    <scope>NUCLEOTIDE SEQUENCE [LARGE SCALE GENOMIC DNA]</scope>
    <source>
        <strain evidence="7 8">DSM 103462</strain>
    </source>
</reference>
<dbReference type="Gene3D" id="1.20.120.340">
    <property type="entry name" value="Flagellar protein FliS"/>
    <property type="match status" value="1"/>
</dbReference>
<dbReference type="CDD" id="cd16098">
    <property type="entry name" value="FliS"/>
    <property type="match status" value="1"/>
</dbReference>
<dbReference type="Pfam" id="PF02561">
    <property type="entry name" value="FliS"/>
    <property type="match status" value="1"/>
</dbReference>
<comment type="subcellular location">
    <subcellularLocation>
        <location evidence="1 6">Cytoplasm</location>
        <location evidence="1 6">Cytosol</location>
    </subcellularLocation>
</comment>
<dbReference type="Proteomes" id="UP000518887">
    <property type="component" value="Unassembled WGS sequence"/>
</dbReference>
<keyword evidence="7" id="KW-0969">Cilium</keyword>
<protein>
    <recommendedName>
        <fullName evidence="6">Flagellar secretion chaperone FliS</fullName>
    </recommendedName>
</protein>
<dbReference type="SUPFAM" id="SSF101116">
    <property type="entry name" value="Flagellar export chaperone FliS"/>
    <property type="match status" value="1"/>
</dbReference>
<comment type="similarity">
    <text evidence="2 6">Belongs to the FliS family.</text>
</comment>
<dbReference type="RefSeq" id="WP_184659062.1">
    <property type="nucleotide sequence ID" value="NZ_CP031518.1"/>
</dbReference>
<evidence type="ECO:0000256" key="6">
    <source>
        <dbReference type="PIRNR" id="PIRNR039090"/>
    </source>
</evidence>
<organism evidence="7 8">
    <name type="scientific">Treponema ruminis</name>
    <dbReference type="NCBI Taxonomy" id="744515"/>
    <lineage>
        <taxon>Bacteria</taxon>
        <taxon>Pseudomonadati</taxon>
        <taxon>Spirochaetota</taxon>
        <taxon>Spirochaetia</taxon>
        <taxon>Spirochaetales</taxon>
        <taxon>Treponemataceae</taxon>
        <taxon>Treponema</taxon>
    </lineage>
</organism>
<dbReference type="GO" id="GO:0005829">
    <property type="term" value="C:cytosol"/>
    <property type="evidence" value="ECO:0007669"/>
    <property type="project" value="UniProtKB-SubCell"/>
</dbReference>
<evidence type="ECO:0000256" key="1">
    <source>
        <dbReference type="ARBA" id="ARBA00004514"/>
    </source>
</evidence>